<dbReference type="Gene3D" id="2.40.30.200">
    <property type="match status" value="1"/>
</dbReference>
<keyword evidence="2" id="KW-0812">Transmembrane</keyword>
<dbReference type="InterPro" id="IPR006520">
    <property type="entry name" value="Dit_BPSPP_N"/>
</dbReference>
<comment type="caution">
    <text evidence="4">The sequence shown here is derived from an EMBL/GenBank/DDBJ whole genome shotgun (WGS) entry which is preliminary data.</text>
</comment>
<evidence type="ECO:0000313" key="4">
    <source>
        <dbReference type="EMBL" id="CAJ0596488.1"/>
    </source>
</evidence>
<feature type="compositionally biased region" description="Basic and acidic residues" evidence="1">
    <location>
        <begin position="657"/>
        <end position="677"/>
    </location>
</feature>
<protein>
    <recommendedName>
        <fullName evidence="3">Tape measure protein N-terminal domain-containing protein</fullName>
    </recommendedName>
</protein>
<evidence type="ECO:0000256" key="1">
    <source>
        <dbReference type="SAM" id="MobiDB-lite"/>
    </source>
</evidence>
<keyword evidence="2" id="KW-0472">Membrane</keyword>
<dbReference type="NCBIfam" id="TIGR01633">
    <property type="entry name" value="phi3626_gp14_N"/>
    <property type="match status" value="1"/>
</dbReference>
<evidence type="ECO:0000313" key="5">
    <source>
        <dbReference type="Proteomes" id="UP001176961"/>
    </source>
</evidence>
<feature type="transmembrane region" description="Helical" evidence="2">
    <location>
        <begin position="181"/>
        <end position="206"/>
    </location>
</feature>
<name>A0AA36GQP0_CYLNA</name>
<feature type="region of interest" description="Disordered" evidence="1">
    <location>
        <begin position="652"/>
        <end position="677"/>
    </location>
</feature>
<dbReference type="InterPro" id="IPR013491">
    <property type="entry name" value="Tape_meas_N"/>
</dbReference>
<reference evidence="4" key="1">
    <citation type="submission" date="2023-07" db="EMBL/GenBank/DDBJ databases">
        <authorList>
            <consortium name="CYATHOMIX"/>
        </authorList>
    </citation>
    <scope>NUCLEOTIDE SEQUENCE</scope>
    <source>
        <strain evidence="4">N/A</strain>
    </source>
</reference>
<keyword evidence="2" id="KW-1133">Transmembrane helix</keyword>
<feature type="transmembrane region" description="Helical" evidence="2">
    <location>
        <begin position="344"/>
        <end position="363"/>
    </location>
</feature>
<dbReference type="NCBIfam" id="TIGR02675">
    <property type="entry name" value="tape_meas_nterm"/>
    <property type="match status" value="1"/>
</dbReference>
<dbReference type="AlphaFoldDB" id="A0AA36GQP0"/>
<dbReference type="Proteomes" id="UP001176961">
    <property type="component" value="Unassembled WGS sequence"/>
</dbReference>
<gene>
    <name evidence="4" type="ORF">CYNAS_LOCUS8471</name>
</gene>
<dbReference type="EMBL" id="CATQJL010000173">
    <property type="protein sequence ID" value="CAJ0596488.1"/>
    <property type="molecule type" value="Genomic_DNA"/>
</dbReference>
<feature type="transmembrane region" description="Helical" evidence="2">
    <location>
        <begin position="284"/>
        <end position="305"/>
    </location>
</feature>
<feature type="domain" description="Tape measure protein N-terminal" evidence="3">
    <location>
        <begin position="2"/>
        <end position="98"/>
    </location>
</feature>
<feature type="transmembrane region" description="Helical" evidence="2">
    <location>
        <begin position="369"/>
        <end position="393"/>
    </location>
</feature>
<proteinExistence type="predicted"/>
<feature type="transmembrane region" description="Helical" evidence="2">
    <location>
        <begin position="243"/>
        <end position="264"/>
    </location>
</feature>
<organism evidence="4 5">
    <name type="scientific">Cylicocyclus nassatus</name>
    <name type="common">Nematode worm</name>
    <dbReference type="NCBI Taxonomy" id="53992"/>
    <lineage>
        <taxon>Eukaryota</taxon>
        <taxon>Metazoa</taxon>
        <taxon>Ecdysozoa</taxon>
        <taxon>Nematoda</taxon>
        <taxon>Chromadorea</taxon>
        <taxon>Rhabditida</taxon>
        <taxon>Rhabditina</taxon>
        <taxon>Rhabditomorpha</taxon>
        <taxon>Strongyloidea</taxon>
        <taxon>Strongylidae</taxon>
        <taxon>Cylicocyclus</taxon>
    </lineage>
</organism>
<keyword evidence="5" id="KW-1185">Reference proteome</keyword>
<accession>A0AA36GQP0</accession>
<feature type="transmembrane region" description="Helical" evidence="2">
    <location>
        <begin position="311"/>
        <end position="332"/>
    </location>
</feature>
<sequence>MASTYSQLAAVGIKGADSLVTGFAGIAASAEDPKQAMKSLSQQATQMAAKPTVAWQDFKIMMEQTPAGISAVAKEMGMTTQELVANVQDGTVKTEEFFCGGPKGNGWPSETIANTLAPAFEMLSGKGISAVEGIISKVESIDGQALADKIGGWIEQAQPYFDQFKIVAGYVWDALQMCWRLLLGGFFALGIVSSIVGPISSVVGAIGNLGSLPLPKIAANLLGTAAAEEAEGAASATAVGPTLAMAAAFIAMGAGVLLASAGALSHCTGGDSDRRRRASGGCRYGRMVAAIAGLAAGAALLGPALTAGSVGMIAFGGAIVMIGAAIATYGMAAAMGMMMLSSAMLMLTAGAAAASVGLVALTASSVASAAGIAAFGVAATASAAGVVALAGAAKMVASQLKSIDKSSQSASANLSAMVGSVSIVSEGLGALGEKANSAMTTLTNAFTNAASKAQQAGRKVGEGFHKRHEVRTVKSSVGGEECCQFYDQRNEWRYSSAYSAGQRIGKGFVDGLRSQLASVRSIAGEIKAASTMSSASYSMADTNQPASSRELSAESVCINGIWLEDEIEGFRVLSTTGREGSEFFRQLLLRGKQGTAASSSQGRYPEREIIVRYQLIADSSSDFREKYNHLAKLLNVEEVQIIFNDETDKCFTGNSRSNREGRSGNELSHRRVHDSLP</sequence>
<evidence type="ECO:0000256" key="2">
    <source>
        <dbReference type="SAM" id="Phobius"/>
    </source>
</evidence>
<dbReference type="Pfam" id="PF20155">
    <property type="entry name" value="TMP_3"/>
    <property type="match status" value="1"/>
</dbReference>
<evidence type="ECO:0000259" key="3">
    <source>
        <dbReference type="Pfam" id="PF20155"/>
    </source>
</evidence>